<dbReference type="Proteomes" id="UP000234331">
    <property type="component" value="Unassembled WGS sequence"/>
</dbReference>
<feature type="compositionally biased region" description="Basic and acidic residues" evidence="1">
    <location>
        <begin position="353"/>
        <end position="365"/>
    </location>
</feature>
<sequence length="458" mass="48522">MVLVGGERLGVVGRAGRRGVHQADALDLAGEAGVVLHLLGQVRRDPRQLLQQGRAVRRAAVGIARGRPQHQPVQFRGDTLDHGGRRRHVAVDGLVGHRHRGRPAVRELAGERLEQHHPGGVDVAAGVGGAVGDLLGGEVADGTQDHAVSQRLGGLAEGPGEAEVGHLHLAVVAEQDVLGLDVAMDDPGVVGGGERLHHRLDDLDGLGDRQPAARTEMLAQRAAAHQLHHQVVHQAGGRVIGALVEDGDDAGRVQPGDGLGLAVETPDELRVVIQVGMHDLERDESVQPVVVRDVHRRHAADGKTFLRRVAAVEKPAYHRVGHGGIHGRQFTIDADRLRYRSLAGLPAEMRPACRGEHASSARRYADSGANPRNSPPTVRHRRAGGEASSPGGARAPTRGVLEAGGTGSGRKRLDCGFVPGSPRRRAERLARTAVGDPQTRSRSCARGEDDRHVAAPGW</sequence>
<keyword evidence="3" id="KW-1185">Reference proteome</keyword>
<dbReference type="AntiFam" id="ANF00226">
    <property type="entry name" value="Shadow ORF (opposite pknB)"/>
</dbReference>
<proteinExistence type="predicted"/>
<gene>
    <name evidence="2" type="ORF">FRACA_2390007</name>
</gene>
<accession>A0A2I2KRR0</accession>
<dbReference type="EMBL" id="FZMO01000156">
    <property type="protein sequence ID" value="SNQ48326.1"/>
    <property type="molecule type" value="Genomic_DNA"/>
</dbReference>
<name>A0A2I2KRR0_9ACTN</name>
<reference evidence="2 3" key="1">
    <citation type="submission" date="2017-06" db="EMBL/GenBank/DDBJ databases">
        <authorList>
            <person name="Kim H.J."/>
            <person name="Triplett B.A."/>
        </authorList>
    </citation>
    <scope>NUCLEOTIDE SEQUENCE [LARGE SCALE GENOMIC DNA]</scope>
    <source>
        <strain evidence="2">FRACA_ARgP5</strain>
    </source>
</reference>
<evidence type="ECO:0000256" key="1">
    <source>
        <dbReference type="SAM" id="MobiDB-lite"/>
    </source>
</evidence>
<protein>
    <submittedName>
        <fullName evidence="2">Uncharacterized protein</fullName>
    </submittedName>
</protein>
<dbReference type="AlphaFoldDB" id="A0A2I2KRR0"/>
<feature type="region of interest" description="Disordered" evidence="1">
    <location>
        <begin position="353"/>
        <end position="458"/>
    </location>
</feature>
<evidence type="ECO:0000313" key="3">
    <source>
        <dbReference type="Proteomes" id="UP000234331"/>
    </source>
</evidence>
<feature type="compositionally biased region" description="Basic and acidic residues" evidence="1">
    <location>
        <begin position="445"/>
        <end position="458"/>
    </location>
</feature>
<evidence type="ECO:0000313" key="2">
    <source>
        <dbReference type="EMBL" id="SNQ48326.1"/>
    </source>
</evidence>
<organism evidence="2 3">
    <name type="scientific">Frankia canadensis</name>
    <dbReference type="NCBI Taxonomy" id="1836972"/>
    <lineage>
        <taxon>Bacteria</taxon>
        <taxon>Bacillati</taxon>
        <taxon>Actinomycetota</taxon>
        <taxon>Actinomycetes</taxon>
        <taxon>Frankiales</taxon>
        <taxon>Frankiaceae</taxon>
        <taxon>Frankia</taxon>
    </lineage>
</organism>